<feature type="transmembrane region" description="Helical" evidence="6">
    <location>
        <begin position="162"/>
        <end position="182"/>
    </location>
</feature>
<evidence type="ECO:0000313" key="8">
    <source>
        <dbReference type="EMBL" id="GES26204.1"/>
    </source>
</evidence>
<keyword evidence="9" id="KW-1185">Reference proteome</keyword>
<reference evidence="8 9" key="1">
    <citation type="submission" date="2019-10" db="EMBL/GenBank/DDBJ databases">
        <title>Whole genome shotgun sequence of Acrocarpospora pleiomorpha NBRC 16267.</title>
        <authorList>
            <person name="Ichikawa N."/>
            <person name="Kimura A."/>
            <person name="Kitahashi Y."/>
            <person name="Komaki H."/>
            <person name="Oguchi A."/>
        </authorList>
    </citation>
    <scope>NUCLEOTIDE SEQUENCE [LARGE SCALE GENOMIC DNA]</scope>
    <source>
        <strain evidence="8 9">NBRC 16267</strain>
    </source>
</reference>
<dbReference type="PANTHER" id="PTHR43124">
    <property type="entry name" value="PURINE EFFLUX PUMP PBUE"/>
    <property type="match status" value="1"/>
</dbReference>
<evidence type="ECO:0000256" key="2">
    <source>
        <dbReference type="ARBA" id="ARBA00022475"/>
    </source>
</evidence>
<evidence type="ECO:0000256" key="3">
    <source>
        <dbReference type="ARBA" id="ARBA00022692"/>
    </source>
</evidence>
<evidence type="ECO:0000259" key="7">
    <source>
        <dbReference type="PROSITE" id="PS50850"/>
    </source>
</evidence>
<dbReference type="InterPro" id="IPR020846">
    <property type="entry name" value="MFS_dom"/>
</dbReference>
<dbReference type="RefSeq" id="WP_155350938.1">
    <property type="nucleotide sequence ID" value="NZ_BAAAHM010000057.1"/>
</dbReference>
<feature type="transmembrane region" description="Helical" evidence="6">
    <location>
        <begin position="325"/>
        <end position="345"/>
    </location>
</feature>
<feature type="transmembrane region" description="Helical" evidence="6">
    <location>
        <begin position="270"/>
        <end position="289"/>
    </location>
</feature>
<feature type="transmembrane region" description="Helical" evidence="6">
    <location>
        <begin position="130"/>
        <end position="150"/>
    </location>
</feature>
<dbReference type="GO" id="GO:0022857">
    <property type="term" value="F:transmembrane transporter activity"/>
    <property type="evidence" value="ECO:0007669"/>
    <property type="project" value="InterPro"/>
</dbReference>
<proteinExistence type="predicted"/>
<feature type="domain" description="Major facilitator superfamily (MFS) profile" evidence="7">
    <location>
        <begin position="6"/>
        <end position="383"/>
    </location>
</feature>
<comment type="subcellular location">
    <subcellularLocation>
        <location evidence="1">Cell membrane</location>
        <topology evidence="1">Multi-pass membrane protein</topology>
    </subcellularLocation>
</comment>
<dbReference type="Gene3D" id="1.20.1250.20">
    <property type="entry name" value="MFS general substrate transporter like domains"/>
    <property type="match status" value="1"/>
</dbReference>
<feature type="transmembrane region" description="Helical" evidence="6">
    <location>
        <begin position="203"/>
        <end position="227"/>
    </location>
</feature>
<feature type="transmembrane region" description="Helical" evidence="6">
    <location>
        <begin position="239"/>
        <end position="261"/>
    </location>
</feature>
<dbReference type="GO" id="GO:0005886">
    <property type="term" value="C:plasma membrane"/>
    <property type="evidence" value="ECO:0007669"/>
    <property type="project" value="UniProtKB-SubCell"/>
</dbReference>
<feature type="transmembrane region" description="Helical" evidence="6">
    <location>
        <begin position="295"/>
        <end position="313"/>
    </location>
</feature>
<evidence type="ECO:0000256" key="5">
    <source>
        <dbReference type="ARBA" id="ARBA00023136"/>
    </source>
</evidence>
<keyword evidence="3 6" id="KW-0812">Transmembrane</keyword>
<name>A0A5M3XYK1_9ACTN</name>
<evidence type="ECO:0000256" key="1">
    <source>
        <dbReference type="ARBA" id="ARBA00004651"/>
    </source>
</evidence>
<keyword evidence="2" id="KW-1003">Cell membrane</keyword>
<sequence>MRRASGVAVIVVAAIAVDISTVILVALLGVVGHQLPGGQPTWVVGVAVAAYFLGGSLAAAVLGRRLEAIGPRRVASAATIVSAVALLAVALGGQWPPVLLLASVASGAAFGLTLPSTNAVLDGVVSPRRLVVVLCVKQAAIPIGLMTSAYASTVVSGIGWRAPFAIAAALSLATVVGFRAVLPARPPASRPLTSAYGPSAERRLTALGWVTLLASLLPGALTGYAFAGLTAAGFANQDAAHLLIVANVLGIASRIVSGLLVQARPELTDLALAGMILTGGGGALLLAIGQATASAVGILVAFTFGWGWSGLMFTSAIRRGLGRPAMAGAVVQSGGMLGSATGPLVMAVTSGVSEPRLGWLLVGGLAVASGGMLSWSLLVPRGR</sequence>
<feature type="transmembrane region" description="Helical" evidence="6">
    <location>
        <begin position="98"/>
        <end position="121"/>
    </location>
</feature>
<evidence type="ECO:0000256" key="6">
    <source>
        <dbReference type="SAM" id="Phobius"/>
    </source>
</evidence>
<dbReference type="PANTHER" id="PTHR43124:SF3">
    <property type="entry name" value="CHLORAMPHENICOL EFFLUX PUMP RV0191"/>
    <property type="match status" value="1"/>
</dbReference>
<dbReference type="InterPro" id="IPR036259">
    <property type="entry name" value="MFS_trans_sf"/>
</dbReference>
<feature type="transmembrane region" description="Helical" evidence="6">
    <location>
        <begin position="7"/>
        <end position="30"/>
    </location>
</feature>
<dbReference type="AlphaFoldDB" id="A0A5M3XYK1"/>
<feature type="transmembrane region" description="Helical" evidence="6">
    <location>
        <begin position="42"/>
        <end position="62"/>
    </location>
</feature>
<dbReference type="Proteomes" id="UP000377595">
    <property type="component" value="Unassembled WGS sequence"/>
</dbReference>
<dbReference type="InterPro" id="IPR050189">
    <property type="entry name" value="MFS_Efflux_Transporters"/>
</dbReference>
<accession>A0A5M3XYK1</accession>
<comment type="caution">
    <text evidence="8">The sequence shown here is derived from an EMBL/GenBank/DDBJ whole genome shotgun (WGS) entry which is preliminary data.</text>
</comment>
<dbReference type="InterPro" id="IPR011701">
    <property type="entry name" value="MFS"/>
</dbReference>
<dbReference type="EMBL" id="BLAF01000081">
    <property type="protein sequence ID" value="GES26204.1"/>
    <property type="molecule type" value="Genomic_DNA"/>
</dbReference>
<dbReference type="Pfam" id="PF07690">
    <property type="entry name" value="MFS_1"/>
    <property type="match status" value="1"/>
</dbReference>
<evidence type="ECO:0000313" key="9">
    <source>
        <dbReference type="Proteomes" id="UP000377595"/>
    </source>
</evidence>
<evidence type="ECO:0000256" key="4">
    <source>
        <dbReference type="ARBA" id="ARBA00022989"/>
    </source>
</evidence>
<organism evidence="8 9">
    <name type="scientific">Acrocarpospora pleiomorpha</name>
    <dbReference type="NCBI Taxonomy" id="90975"/>
    <lineage>
        <taxon>Bacteria</taxon>
        <taxon>Bacillati</taxon>
        <taxon>Actinomycetota</taxon>
        <taxon>Actinomycetes</taxon>
        <taxon>Streptosporangiales</taxon>
        <taxon>Streptosporangiaceae</taxon>
        <taxon>Acrocarpospora</taxon>
    </lineage>
</organism>
<dbReference type="SUPFAM" id="SSF103473">
    <property type="entry name" value="MFS general substrate transporter"/>
    <property type="match status" value="1"/>
</dbReference>
<keyword evidence="4 6" id="KW-1133">Transmembrane helix</keyword>
<feature type="transmembrane region" description="Helical" evidence="6">
    <location>
        <begin position="357"/>
        <end position="379"/>
    </location>
</feature>
<gene>
    <name evidence="8" type="ORF">Aple_091030</name>
</gene>
<keyword evidence="5 6" id="KW-0472">Membrane</keyword>
<protein>
    <recommendedName>
        <fullName evidence="7">Major facilitator superfamily (MFS) profile domain-containing protein</fullName>
    </recommendedName>
</protein>
<feature type="transmembrane region" description="Helical" evidence="6">
    <location>
        <begin position="74"/>
        <end position="92"/>
    </location>
</feature>
<dbReference type="PROSITE" id="PS50850">
    <property type="entry name" value="MFS"/>
    <property type="match status" value="1"/>
</dbReference>
<dbReference type="OrthoDB" id="5176013at2"/>